<proteinExistence type="predicted"/>
<organism evidence="1 2">
    <name type="scientific">Echinococcus multilocularis</name>
    <name type="common">Fox tapeworm</name>
    <dbReference type="NCBI Taxonomy" id="6211"/>
    <lineage>
        <taxon>Eukaryota</taxon>
        <taxon>Metazoa</taxon>
        <taxon>Spiralia</taxon>
        <taxon>Lophotrochozoa</taxon>
        <taxon>Platyhelminthes</taxon>
        <taxon>Cestoda</taxon>
        <taxon>Eucestoda</taxon>
        <taxon>Cyclophyllidea</taxon>
        <taxon>Taeniidae</taxon>
        <taxon>Echinococcus</taxon>
    </lineage>
</organism>
<dbReference type="EMBL" id="LN902844">
    <property type="protein sequence ID" value="CDS43151.1"/>
    <property type="molecule type" value="Genomic_DNA"/>
</dbReference>
<evidence type="ECO:0000313" key="1">
    <source>
        <dbReference type="EMBL" id="CDS43151.1"/>
    </source>
</evidence>
<reference evidence="1" key="1">
    <citation type="journal article" date="2013" name="Nature">
        <title>The genomes of four tapeworm species reveal adaptations to parasitism.</title>
        <authorList>
            <person name="Tsai I.J."/>
            <person name="Zarowiecki M."/>
            <person name="Holroyd N."/>
            <person name="Garciarrubio A."/>
            <person name="Sanchez-Flores A."/>
            <person name="Brooks K.L."/>
            <person name="Tracey A."/>
            <person name="Bobes R.J."/>
            <person name="Fragoso G."/>
            <person name="Sciutto E."/>
            <person name="Aslett M."/>
            <person name="Beasley H."/>
            <person name="Bennett H.M."/>
            <person name="Cai J."/>
            <person name="Camicia F."/>
            <person name="Clark R."/>
            <person name="Cucher M."/>
            <person name="De Silva N."/>
            <person name="Day T.A."/>
            <person name="Deplazes P."/>
            <person name="Estrada K."/>
            <person name="Fernandez C."/>
            <person name="Holland P.W."/>
            <person name="Hou J."/>
            <person name="Hu S."/>
            <person name="Huckvale T."/>
            <person name="Hung S.S."/>
            <person name="Kamenetzky L."/>
            <person name="Keane J.A."/>
            <person name="Kiss F."/>
            <person name="Koziol U."/>
            <person name="Lambert O."/>
            <person name="Liu K."/>
            <person name="Luo X."/>
            <person name="Luo Y."/>
            <person name="Macchiaroli N."/>
            <person name="Nichol S."/>
            <person name="Paps J."/>
            <person name="Parkinson J."/>
            <person name="Pouchkina-Stantcheva N."/>
            <person name="Riddiford N."/>
            <person name="Rosenzvit M."/>
            <person name="Salinas G."/>
            <person name="Wasmuth J.D."/>
            <person name="Zamanian M."/>
            <person name="Zheng Y."/>
            <person name="Cai X."/>
            <person name="Soberon X."/>
            <person name="Olson P.D."/>
            <person name="Laclette J.P."/>
            <person name="Brehm K."/>
            <person name="Berriman M."/>
            <person name="Garciarrubio A."/>
            <person name="Bobes R.J."/>
            <person name="Fragoso G."/>
            <person name="Sanchez-Flores A."/>
            <person name="Estrada K."/>
            <person name="Cevallos M.A."/>
            <person name="Morett E."/>
            <person name="Gonzalez V."/>
            <person name="Portillo T."/>
            <person name="Ochoa-Leyva A."/>
            <person name="Jose M.V."/>
            <person name="Sciutto E."/>
            <person name="Landa A."/>
            <person name="Jimenez L."/>
            <person name="Valdes V."/>
            <person name="Carrero J.C."/>
            <person name="Larralde C."/>
            <person name="Morales-Montor J."/>
            <person name="Limon-Lason J."/>
            <person name="Soberon X."/>
            <person name="Laclette J.P."/>
        </authorList>
    </citation>
    <scope>NUCLEOTIDE SEQUENCE [LARGE SCALE GENOMIC DNA]</scope>
</reference>
<keyword evidence="2" id="KW-1185">Reference proteome</keyword>
<dbReference type="AlphaFoldDB" id="A0A068YIN5"/>
<protein>
    <submittedName>
        <fullName evidence="1">Uncharacterized protein</fullName>
    </submittedName>
</protein>
<gene>
    <name evidence="1" type="ORF">EmuJ_001088100</name>
</gene>
<accession>A0A068YIN5</accession>
<sequence>MKFYLLPKTCPFCQDSYYLISPSSHICQSIHSSCPSVNNVLMALPIFKVSHFYCFVGGAAQLIGSWCGDFVI</sequence>
<evidence type="ECO:0000313" key="2">
    <source>
        <dbReference type="Proteomes" id="UP000017246"/>
    </source>
</evidence>
<dbReference type="Proteomes" id="UP000017246">
    <property type="component" value="Unassembled WGS sequence"/>
</dbReference>
<reference evidence="1" key="2">
    <citation type="submission" date="2015-11" db="EMBL/GenBank/DDBJ databases">
        <authorList>
            <person name="Zhang Y."/>
            <person name="Guo Z."/>
        </authorList>
    </citation>
    <scope>NUCLEOTIDE SEQUENCE</scope>
</reference>
<name>A0A068YIN5_ECHMU</name>